<feature type="domain" description="FAS1" evidence="3">
    <location>
        <begin position="19"/>
        <end position="149"/>
    </location>
</feature>
<dbReference type="AlphaFoldDB" id="A0AAD2CK81"/>
<evidence type="ECO:0000313" key="4">
    <source>
        <dbReference type="EMBL" id="CAJ1935249.1"/>
    </source>
</evidence>
<evidence type="ECO:0000256" key="1">
    <source>
        <dbReference type="SAM" id="MobiDB-lite"/>
    </source>
</evidence>
<keyword evidence="2" id="KW-0732">Signal</keyword>
<dbReference type="PROSITE" id="PS50213">
    <property type="entry name" value="FAS1"/>
    <property type="match status" value="1"/>
</dbReference>
<dbReference type="EMBL" id="CAKOGP040000446">
    <property type="protein sequence ID" value="CAJ1935249.1"/>
    <property type="molecule type" value="Genomic_DNA"/>
</dbReference>
<evidence type="ECO:0000259" key="3">
    <source>
        <dbReference type="PROSITE" id="PS50213"/>
    </source>
</evidence>
<dbReference type="InterPro" id="IPR036378">
    <property type="entry name" value="FAS1_dom_sf"/>
</dbReference>
<dbReference type="SMART" id="SM00554">
    <property type="entry name" value="FAS1"/>
    <property type="match status" value="1"/>
</dbReference>
<dbReference type="InterPro" id="IPR000782">
    <property type="entry name" value="FAS1_domain"/>
</dbReference>
<feature type="chain" id="PRO_5042176682" description="FAS1 domain-containing protein" evidence="2">
    <location>
        <begin position="20"/>
        <end position="206"/>
    </location>
</feature>
<feature type="region of interest" description="Disordered" evidence="1">
    <location>
        <begin position="163"/>
        <end position="206"/>
    </location>
</feature>
<evidence type="ECO:0000256" key="2">
    <source>
        <dbReference type="SAM" id="SignalP"/>
    </source>
</evidence>
<organism evidence="4 5">
    <name type="scientific">Cylindrotheca closterium</name>
    <dbReference type="NCBI Taxonomy" id="2856"/>
    <lineage>
        <taxon>Eukaryota</taxon>
        <taxon>Sar</taxon>
        <taxon>Stramenopiles</taxon>
        <taxon>Ochrophyta</taxon>
        <taxon>Bacillariophyta</taxon>
        <taxon>Bacillariophyceae</taxon>
        <taxon>Bacillariophycidae</taxon>
        <taxon>Bacillariales</taxon>
        <taxon>Bacillariaceae</taxon>
        <taxon>Cylindrotheca</taxon>
    </lineage>
</organism>
<protein>
    <recommendedName>
        <fullName evidence="3">FAS1 domain-containing protein</fullName>
    </recommendedName>
</protein>
<gene>
    <name evidence="4" type="ORF">CYCCA115_LOCUS4585</name>
</gene>
<name>A0AAD2CK81_9STRA</name>
<sequence>MKFLATLSLLAATVTPVASQSIIDLAAADGKYGTLLNAVTNTPGVLDTITANFPVTIFGPTDTAFGDISEVVAGLDESALATVLASHVVAGVVTAEDVIDAGCVELRSLSGAQLRVAFENGRVTVNESNVIQADITGEGGVIHGINKVILPGTFTACGDLAKGSKKGGVGSKGSKKSSGSSMSSGKGGSSGKGSSMSSGKGSRRGA</sequence>
<feature type="signal peptide" evidence="2">
    <location>
        <begin position="1"/>
        <end position="19"/>
    </location>
</feature>
<dbReference type="Pfam" id="PF02469">
    <property type="entry name" value="Fasciclin"/>
    <property type="match status" value="1"/>
</dbReference>
<proteinExistence type="predicted"/>
<dbReference type="PANTHER" id="PTHR10900:SF77">
    <property type="entry name" value="FI19380P1"/>
    <property type="match status" value="1"/>
</dbReference>
<dbReference type="SUPFAM" id="SSF82153">
    <property type="entry name" value="FAS1 domain"/>
    <property type="match status" value="1"/>
</dbReference>
<accession>A0AAD2CK81</accession>
<reference evidence="4" key="1">
    <citation type="submission" date="2023-08" db="EMBL/GenBank/DDBJ databases">
        <authorList>
            <person name="Audoor S."/>
            <person name="Bilcke G."/>
        </authorList>
    </citation>
    <scope>NUCLEOTIDE SEQUENCE</scope>
</reference>
<comment type="caution">
    <text evidence="4">The sequence shown here is derived from an EMBL/GenBank/DDBJ whole genome shotgun (WGS) entry which is preliminary data.</text>
</comment>
<evidence type="ECO:0000313" key="5">
    <source>
        <dbReference type="Proteomes" id="UP001295423"/>
    </source>
</evidence>
<keyword evidence="5" id="KW-1185">Reference proteome</keyword>
<dbReference type="Proteomes" id="UP001295423">
    <property type="component" value="Unassembled WGS sequence"/>
</dbReference>
<dbReference type="InterPro" id="IPR050904">
    <property type="entry name" value="Adhesion/Biosynth-related"/>
</dbReference>
<dbReference type="PANTHER" id="PTHR10900">
    <property type="entry name" value="PERIOSTIN-RELATED"/>
    <property type="match status" value="1"/>
</dbReference>
<dbReference type="Gene3D" id="2.30.180.10">
    <property type="entry name" value="FAS1 domain"/>
    <property type="match status" value="1"/>
</dbReference>